<keyword evidence="1" id="KW-1133">Transmembrane helix</keyword>
<dbReference type="EMBL" id="MFEY01000003">
    <property type="protein sequence ID" value="OGE90860.1"/>
    <property type="molecule type" value="Genomic_DNA"/>
</dbReference>
<dbReference type="InterPro" id="IPR032820">
    <property type="entry name" value="ATPase_put"/>
</dbReference>
<accession>A0A1F5PMF0</accession>
<name>A0A1F5PMF0_9BACT</name>
<evidence type="ECO:0008006" key="4">
    <source>
        <dbReference type="Google" id="ProtNLM"/>
    </source>
</evidence>
<keyword evidence="1" id="KW-0472">Membrane</keyword>
<dbReference type="Proteomes" id="UP000177682">
    <property type="component" value="Unassembled WGS sequence"/>
</dbReference>
<dbReference type="Pfam" id="PF09527">
    <property type="entry name" value="ATPase_gene1"/>
    <property type="match status" value="1"/>
</dbReference>
<sequence>MGNFLLEFTRFTMENSKNPSETEIDKKKTLDKWEVVGFAWELGYIIALPLVIFALAGKWADARMANDTPWITLIGIFLAIGLTTVWLTQRLKKYIKK</sequence>
<dbReference type="AlphaFoldDB" id="A0A1F5PMF0"/>
<feature type="transmembrane region" description="Helical" evidence="1">
    <location>
        <begin position="35"/>
        <end position="56"/>
    </location>
</feature>
<reference evidence="2 3" key="1">
    <citation type="journal article" date="2016" name="Nat. Commun.">
        <title>Thousands of microbial genomes shed light on interconnected biogeochemical processes in an aquifer system.</title>
        <authorList>
            <person name="Anantharaman K."/>
            <person name="Brown C.T."/>
            <person name="Hug L.A."/>
            <person name="Sharon I."/>
            <person name="Castelle C.J."/>
            <person name="Probst A.J."/>
            <person name="Thomas B.C."/>
            <person name="Singh A."/>
            <person name="Wilkins M.J."/>
            <person name="Karaoz U."/>
            <person name="Brodie E.L."/>
            <person name="Williams K.H."/>
            <person name="Hubbard S.S."/>
            <person name="Banfield J.F."/>
        </authorList>
    </citation>
    <scope>NUCLEOTIDE SEQUENCE [LARGE SCALE GENOMIC DNA]</scope>
</reference>
<gene>
    <name evidence="2" type="ORF">A3E29_01680</name>
</gene>
<evidence type="ECO:0000313" key="2">
    <source>
        <dbReference type="EMBL" id="OGE90860.1"/>
    </source>
</evidence>
<keyword evidence="1" id="KW-0812">Transmembrane</keyword>
<evidence type="ECO:0000256" key="1">
    <source>
        <dbReference type="SAM" id="Phobius"/>
    </source>
</evidence>
<evidence type="ECO:0000313" key="3">
    <source>
        <dbReference type="Proteomes" id="UP000177682"/>
    </source>
</evidence>
<feature type="transmembrane region" description="Helical" evidence="1">
    <location>
        <begin position="68"/>
        <end position="87"/>
    </location>
</feature>
<protein>
    <recommendedName>
        <fullName evidence="4">AtpZ/AtpI family protein</fullName>
    </recommendedName>
</protein>
<organism evidence="2 3">
    <name type="scientific">Candidatus Doudnabacteria bacterium RIFCSPHIGHO2_12_FULL_48_16</name>
    <dbReference type="NCBI Taxonomy" id="1817838"/>
    <lineage>
        <taxon>Bacteria</taxon>
        <taxon>Candidatus Doudnaibacteriota</taxon>
    </lineage>
</organism>
<proteinExistence type="predicted"/>
<comment type="caution">
    <text evidence="2">The sequence shown here is derived from an EMBL/GenBank/DDBJ whole genome shotgun (WGS) entry which is preliminary data.</text>
</comment>